<sequence>MPKNLRRSLRAAVVGGGIGGLAVANALMRKGLDVVVYEQAPALAEVGAGVMIYPNSLRHLERMGFRERLASVGARIGPLSAFHRSDGSPVGSFQTTDSTGWNGMYGMHRADILNTLAADLPSGAVLTGHRCVDFRQNSEAATVVFDNGHTAEADLVVAADGINSALRRFVSEPKPPVYSGMRAYRGLVEKALFDAWPDDAMLVWMGDGKHFMVYPVRGGTILNYVGFVPTGGETVESWSAPGDRGQLASSFQGWDKRITTLLSKVESCFWWGLYDREPLDSWTNGRLTLLGDAAHPMLPHLGQGANQAIEDGIALACFLEGTSATDVPAALQAYANLRAPRTAMVQVEARKNGQRYDSRYANLAQRDDEIKSSAAFRKSLFDYDVEKETMWSRQSSAMVGTVSSNV</sequence>
<proteinExistence type="predicted"/>
<comment type="caution">
    <text evidence="7">The sequence shown here is derived from an EMBL/GenBank/DDBJ whole genome shotgun (WGS) entry which is preliminary data.</text>
</comment>
<evidence type="ECO:0000256" key="3">
    <source>
        <dbReference type="ARBA" id="ARBA00022827"/>
    </source>
</evidence>
<feature type="domain" description="FAD-binding" evidence="6">
    <location>
        <begin position="11"/>
        <end position="343"/>
    </location>
</feature>
<dbReference type="EMBL" id="MZXW01000004">
    <property type="protein sequence ID" value="RXT54258.1"/>
    <property type="molecule type" value="Genomic_DNA"/>
</dbReference>
<dbReference type="PRINTS" id="PR00420">
    <property type="entry name" value="RNGMNOXGNASE"/>
</dbReference>
<dbReference type="RefSeq" id="WP_129267602.1">
    <property type="nucleotide sequence ID" value="NZ_MZXW01000004.1"/>
</dbReference>
<keyword evidence="4" id="KW-0560">Oxidoreductase</keyword>
<dbReference type="InterPro" id="IPR050493">
    <property type="entry name" value="FAD-dep_Monooxygenase_BioMet"/>
</dbReference>
<organism evidence="7 8">
    <name type="scientific">Bradyrhizobium betae</name>
    <dbReference type="NCBI Taxonomy" id="244734"/>
    <lineage>
        <taxon>Bacteria</taxon>
        <taxon>Pseudomonadati</taxon>
        <taxon>Pseudomonadota</taxon>
        <taxon>Alphaproteobacteria</taxon>
        <taxon>Hyphomicrobiales</taxon>
        <taxon>Nitrobacteraceae</taxon>
        <taxon>Bradyrhizobium</taxon>
    </lineage>
</organism>
<comment type="cofactor">
    <cofactor evidence="1">
        <name>FAD</name>
        <dbReference type="ChEBI" id="CHEBI:57692"/>
    </cofactor>
</comment>
<dbReference type="GO" id="GO:0071949">
    <property type="term" value="F:FAD binding"/>
    <property type="evidence" value="ECO:0007669"/>
    <property type="project" value="InterPro"/>
</dbReference>
<keyword evidence="3" id="KW-0274">FAD</keyword>
<name>A0A4Q1VNT9_9BRAD</name>
<dbReference type="Pfam" id="PF01494">
    <property type="entry name" value="FAD_binding_3"/>
    <property type="match status" value="1"/>
</dbReference>
<dbReference type="GO" id="GO:0004497">
    <property type="term" value="F:monooxygenase activity"/>
    <property type="evidence" value="ECO:0007669"/>
    <property type="project" value="UniProtKB-KW"/>
</dbReference>
<protein>
    <submittedName>
        <fullName evidence="7">2-polyprenyl-6-methoxyphenol hydroxylase</fullName>
    </submittedName>
</protein>
<evidence type="ECO:0000313" key="8">
    <source>
        <dbReference type="Proteomes" id="UP000290819"/>
    </source>
</evidence>
<dbReference type="InterPro" id="IPR036188">
    <property type="entry name" value="FAD/NAD-bd_sf"/>
</dbReference>
<keyword evidence="5" id="KW-0503">Monooxygenase</keyword>
<dbReference type="PANTHER" id="PTHR13789:SF318">
    <property type="entry name" value="GERANYLGERANYL DIPHOSPHATE REDUCTASE"/>
    <property type="match status" value="1"/>
</dbReference>
<gene>
    <name evidence="7" type="ORF">B5V03_02120</name>
</gene>
<dbReference type="AlphaFoldDB" id="A0A4Q1VNT9"/>
<reference evidence="7 8" key="1">
    <citation type="submission" date="2017-03" db="EMBL/GenBank/DDBJ databases">
        <authorList>
            <person name="Safronova V.I."/>
            <person name="Sazanova A.L."/>
            <person name="Chirak E.R."/>
        </authorList>
    </citation>
    <scope>NUCLEOTIDE SEQUENCE [LARGE SCALE GENOMIC DNA]</scope>
    <source>
        <strain evidence="7 8">Opo-243</strain>
    </source>
</reference>
<dbReference type="SUPFAM" id="SSF54373">
    <property type="entry name" value="FAD-linked reductases, C-terminal domain"/>
    <property type="match status" value="1"/>
</dbReference>
<dbReference type="Gene3D" id="3.50.50.60">
    <property type="entry name" value="FAD/NAD(P)-binding domain"/>
    <property type="match status" value="1"/>
</dbReference>
<dbReference type="PANTHER" id="PTHR13789">
    <property type="entry name" value="MONOOXYGENASE"/>
    <property type="match status" value="1"/>
</dbReference>
<dbReference type="SUPFAM" id="SSF51905">
    <property type="entry name" value="FAD/NAD(P)-binding domain"/>
    <property type="match status" value="1"/>
</dbReference>
<evidence type="ECO:0000313" key="7">
    <source>
        <dbReference type="EMBL" id="RXT54258.1"/>
    </source>
</evidence>
<evidence type="ECO:0000256" key="2">
    <source>
        <dbReference type="ARBA" id="ARBA00022630"/>
    </source>
</evidence>
<keyword evidence="8" id="KW-1185">Reference proteome</keyword>
<evidence type="ECO:0000256" key="5">
    <source>
        <dbReference type="ARBA" id="ARBA00023033"/>
    </source>
</evidence>
<dbReference type="Proteomes" id="UP000290819">
    <property type="component" value="Unassembled WGS sequence"/>
</dbReference>
<evidence type="ECO:0000259" key="6">
    <source>
        <dbReference type="Pfam" id="PF01494"/>
    </source>
</evidence>
<keyword evidence="2" id="KW-0285">Flavoprotein</keyword>
<accession>A0A4Q1VNT9</accession>
<dbReference type="InterPro" id="IPR002938">
    <property type="entry name" value="FAD-bd"/>
</dbReference>
<evidence type="ECO:0000256" key="4">
    <source>
        <dbReference type="ARBA" id="ARBA00023002"/>
    </source>
</evidence>
<dbReference type="OrthoDB" id="4230779at2"/>
<evidence type="ECO:0000256" key="1">
    <source>
        <dbReference type="ARBA" id="ARBA00001974"/>
    </source>
</evidence>